<accession>A0AAW9N928</accession>
<reference evidence="1 2" key="1">
    <citation type="submission" date="2023-03" db="EMBL/GenBank/DDBJ databases">
        <title>Bacillus Genome Sequencing.</title>
        <authorList>
            <person name="Dunlap C."/>
        </authorList>
    </citation>
    <scope>NUCLEOTIDE SEQUENCE [LARGE SCALE GENOMIC DNA]</scope>
    <source>
        <strain evidence="1 2">B-41290</strain>
    </source>
</reference>
<proteinExistence type="predicted"/>
<dbReference type="RefSeq" id="WP_367405928.1">
    <property type="nucleotide sequence ID" value="NZ_JARNBH010000002.1"/>
</dbReference>
<comment type="caution">
    <text evidence="1">The sequence shown here is derived from an EMBL/GenBank/DDBJ whole genome shotgun (WGS) entry which is preliminary data.</text>
</comment>
<dbReference type="Proteomes" id="UP001307168">
    <property type="component" value="Unassembled WGS sequence"/>
</dbReference>
<evidence type="ECO:0000313" key="1">
    <source>
        <dbReference type="EMBL" id="MEC0271710.1"/>
    </source>
</evidence>
<name>A0AAW9N928_9BACI</name>
<keyword evidence="2" id="KW-1185">Reference proteome</keyword>
<organism evidence="1 2">
    <name type="scientific">Peribacillus castrilensis</name>
    <dbReference type="NCBI Taxonomy" id="2897690"/>
    <lineage>
        <taxon>Bacteria</taxon>
        <taxon>Bacillati</taxon>
        <taxon>Bacillota</taxon>
        <taxon>Bacilli</taxon>
        <taxon>Bacillales</taxon>
        <taxon>Bacillaceae</taxon>
        <taxon>Peribacillus</taxon>
    </lineage>
</organism>
<gene>
    <name evidence="1" type="ORF">P4706_01260</name>
</gene>
<dbReference type="EMBL" id="JARNBH010000002">
    <property type="protein sequence ID" value="MEC0271710.1"/>
    <property type="molecule type" value="Genomic_DNA"/>
</dbReference>
<dbReference type="AlphaFoldDB" id="A0AAW9N928"/>
<evidence type="ECO:0000313" key="2">
    <source>
        <dbReference type="Proteomes" id="UP001307168"/>
    </source>
</evidence>
<sequence length="66" mass="7865">MNHQFLTFHNPVSALCIYDRMPEHGSSLYVLFDLITASCRYIHKYPVKVNIVKNPLEYKRFGYKQE</sequence>
<protein>
    <submittedName>
        <fullName evidence="1">Uncharacterized protein</fullName>
    </submittedName>
</protein>